<keyword evidence="5" id="KW-0812">Transmembrane</keyword>
<gene>
    <name evidence="8" type="ORF">ACFOSV_06475</name>
</gene>
<dbReference type="InterPro" id="IPR003661">
    <property type="entry name" value="HisK_dim/P_dom"/>
</dbReference>
<keyword evidence="6" id="KW-0732">Signal</keyword>
<evidence type="ECO:0000256" key="6">
    <source>
        <dbReference type="SAM" id="SignalP"/>
    </source>
</evidence>
<dbReference type="InterPro" id="IPR036097">
    <property type="entry name" value="HisK_dim/P_sf"/>
</dbReference>
<evidence type="ECO:0000256" key="1">
    <source>
        <dbReference type="ARBA" id="ARBA00000085"/>
    </source>
</evidence>
<evidence type="ECO:0000256" key="3">
    <source>
        <dbReference type="ARBA" id="ARBA00022553"/>
    </source>
</evidence>
<dbReference type="PANTHER" id="PTHR43065">
    <property type="entry name" value="SENSOR HISTIDINE KINASE"/>
    <property type="match status" value="1"/>
</dbReference>
<dbReference type="CDD" id="cd00082">
    <property type="entry name" value="HisKA"/>
    <property type="match status" value="1"/>
</dbReference>
<dbReference type="EMBL" id="JBHRZS010000006">
    <property type="protein sequence ID" value="MFC3879812.1"/>
    <property type="molecule type" value="Genomic_DNA"/>
</dbReference>
<dbReference type="InterPro" id="IPR004358">
    <property type="entry name" value="Sig_transdc_His_kin-like_C"/>
</dbReference>
<feature type="chain" id="PRO_5045770106" description="histidine kinase" evidence="6">
    <location>
        <begin position="21"/>
        <end position="719"/>
    </location>
</feature>
<protein>
    <recommendedName>
        <fullName evidence="2">histidine kinase</fullName>
        <ecNumber evidence="2">2.7.13.3</ecNumber>
    </recommendedName>
</protein>
<evidence type="ECO:0000313" key="8">
    <source>
        <dbReference type="EMBL" id="MFC3879812.1"/>
    </source>
</evidence>
<keyword evidence="5" id="KW-0472">Membrane</keyword>
<feature type="transmembrane region" description="Helical" evidence="5">
    <location>
        <begin position="234"/>
        <end position="255"/>
    </location>
</feature>
<sequence>MKALFFLASLFFIFSLSANAQKDVLRLKAADFDELNSIIIQESDLWRFTTDPNAFWSNDTLVAEDWQNKNTLNFAPFFHLDRTLEGWFQIKLSFDESITSQPVGLNVGNFGQALEIFLDGKLIHKIGSLGEGDEKYQRGIPENLYDVIPLNINPNQEYVLNIHYKYEPVGFPANLFTISDSFRFGCAITGPAYETPASGINISELGVTLFSAGIVGTILILLLMLLFQNWNDELLRLLAICITGFASLVATSIFTDFGIYFNYPLYVVVSGLSDLSFALILPTLPLIFSIIFTGQLPQKKGFAWAFFFLCILEFQFLHIAALGFSLLVIGFGTSLTYIVRSRKTVKGAQWYVVIGGIIFLLSAILLFSLFLQNSPWVNPFTFNFLMLVFPFSLVGYVVTRFKEAEKEVKLKSQKVIQITEEKRLQALNQKDLLEKEVKLRTAELSQSLENLKSTQAQLIQSEKMASLGELTAGIAHEIQNPLNFVNNFSELNKELLEEANEELEKGDIEETKVILKDLGENSEKINYHGKRADAIVKGMLEHSRSNKGDKALTDLNALADEFVRLSYHGLRAKDKEFNADFKLDLDLDLPKVNVVASDIGRVILNLVNNAFYAVNEKVKSAPEGYNPKVVISSKQTEKGVELTVKDNGDGIPEHIKEKIFQPFFTTKPTGSGTGLGLSLSYDIVKAHGGELKIESHSHNGENAGASFIIILPNSKIERQ</sequence>
<reference evidence="9" key="1">
    <citation type="journal article" date="2019" name="Int. J. Syst. Evol. Microbiol.">
        <title>The Global Catalogue of Microorganisms (GCM) 10K type strain sequencing project: providing services to taxonomists for standard genome sequencing and annotation.</title>
        <authorList>
            <consortium name="The Broad Institute Genomics Platform"/>
            <consortium name="The Broad Institute Genome Sequencing Center for Infectious Disease"/>
            <person name="Wu L."/>
            <person name="Ma J."/>
        </authorList>
    </citation>
    <scope>NUCLEOTIDE SEQUENCE [LARGE SCALE GENOMIC DNA]</scope>
    <source>
        <strain evidence="9">CCUG 60523</strain>
    </source>
</reference>
<evidence type="ECO:0000313" key="9">
    <source>
        <dbReference type="Proteomes" id="UP001595805"/>
    </source>
</evidence>
<feature type="transmembrane region" description="Helical" evidence="5">
    <location>
        <begin position="323"/>
        <end position="339"/>
    </location>
</feature>
<evidence type="ECO:0000256" key="5">
    <source>
        <dbReference type="SAM" id="Phobius"/>
    </source>
</evidence>
<dbReference type="GO" id="GO:0016301">
    <property type="term" value="F:kinase activity"/>
    <property type="evidence" value="ECO:0007669"/>
    <property type="project" value="UniProtKB-KW"/>
</dbReference>
<dbReference type="SUPFAM" id="SSF55874">
    <property type="entry name" value="ATPase domain of HSP90 chaperone/DNA topoisomerase II/histidine kinase"/>
    <property type="match status" value="1"/>
</dbReference>
<feature type="transmembrane region" description="Helical" evidence="5">
    <location>
        <begin position="351"/>
        <end position="370"/>
    </location>
</feature>
<dbReference type="InterPro" id="IPR036890">
    <property type="entry name" value="HATPase_C_sf"/>
</dbReference>
<proteinExistence type="predicted"/>
<dbReference type="EC" id="2.7.13.3" evidence="2"/>
<evidence type="ECO:0000256" key="2">
    <source>
        <dbReference type="ARBA" id="ARBA00012438"/>
    </source>
</evidence>
<dbReference type="InterPro" id="IPR005467">
    <property type="entry name" value="His_kinase_dom"/>
</dbReference>
<dbReference type="Gene3D" id="1.10.287.130">
    <property type="match status" value="1"/>
</dbReference>
<dbReference type="SMART" id="SM00387">
    <property type="entry name" value="HATPase_c"/>
    <property type="match status" value="1"/>
</dbReference>
<feature type="coiled-coil region" evidence="4">
    <location>
        <begin position="401"/>
        <end position="436"/>
    </location>
</feature>
<dbReference type="InterPro" id="IPR003594">
    <property type="entry name" value="HATPase_dom"/>
</dbReference>
<dbReference type="RefSeq" id="WP_377904587.1">
    <property type="nucleotide sequence ID" value="NZ_JBHRZS010000006.1"/>
</dbReference>
<comment type="caution">
    <text evidence="8">The sequence shown here is derived from an EMBL/GenBank/DDBJ whole genome shotgun (WGS) entry which is preliminary data.</text>
</comment>
<accession>A0ABV8APA0</accession>
<keyword evidence="4" id="KW-0175">Coiled coil</keyword>
<comment type="catalytic activity">
    <reaction evidence="1">
        <text>ATP + protein L-histidine = ADP + protein N-phospho-L-histidine.</text>
        <dbReference type="EC" id="2.7.13.3"/>
    </reaction>
</comment>
<feature type="signal peptide" evidence="6">
    <location>
        <begin position="1"/>
        <end position="20"/>
    </location>
</feature>
<dbReference type="Proteomes" id="UP001595805">
    <property type="component" value="Unassembled WGS sequence"/>
</dbReference>
<dbReference type="PROSITE" id="PS50109">
    <property type="entry name" value="HIS_KIN"/>
    <property type="match status" value="1"/>
</dbReference>
<feature type="domain" description="Histidine kinase" evidence="7">
    <location>
        <begin position="473"/>
        <end position="715"/>
    </location>
</feature>
<evidence type="ECO:0000256" key="4">
    <source>
        <dbReference type="SAM" id="Coils"/>
    </source>
</evidence>
<organism evidence="8 9">
    <name type="scientific">Algoriphagus namhaensis</name>
    <dbReference type="NCBI Taxonomy" id="915353"/>
    <lineage>
        <taxon>Bacteria</taxon>
        <taxon>Pseudomonadati</taxon>
        <taxon>Bacteroidota</taxon>
        <taxon>Cytophagia</taxon>
        <taxon>Cytophagales</taxon>
        <taxon>Cyclobacteriaceae</taxon>
        <taxon>Algoriphagus</taxon>
    </lineage>
</organism>
<dbReference type="Pfam" id="PF02518">
    <property type="entry name" value="HATPase_c"/>
    <property type="match status" value="1"/>
</dbReference>
<dbReference type="SMART" id="SM00388">
    <property type="entry name" value="HisKA"/>
    <property type="match status" value="1"/>
</dbReference>
<evidence type="ECO:0000259" key="7">
    <source>
        <dbReference type="PROSITE" id="PS50109"/>
    </source>
</evidence>
<dbReference type="Gene3D" id="3.30.565.10">
    <property type="entry name" value="Histidine kinase-like ATPase, C-terminal domain"/>
    <property type="match status" value="1"/>
</dbReference>
<dbReference type="PANTHER" id="PTHR43065:SF42">
    <property type="entry name" value="TWO-COMPONENT SENSOR PPRA"/>
    <property type="match status" value="1"/>
</dbReference>
<feature type="transmembrane region" description="Helical" evidence="5">
    <location>
        <begin position="275"/>
        <end position="294"/>
    </location>
</feature>
<keyword evidence="5" id="KW-1133">Transmembrane helix</keyword>
<keyword evidence="8" id="KW-0808">Transferase</keyword>
<keyword evidence="8" id="KW-0418">Kinase</keyword>
<dbReference type="SUPFAM" id="SSF47384">
    <property type="entry name" value="Homodimeric domain of signal transducing histidine kinase"/>
    <property type="match status" value="1"/>
</dbReference>
<keyword evidence="9" id="KW-1185">Reference proteome</keyword>
<feature type="transmembrane region" description="Helical" evidence="5">
    <location>
        <begin position="376"/>
        <end position="399"/>
    </location>
</feature>
<name>A0ABV8APA0_9BACT</name>
<dbReference type="PRINTS" id="PR00344">
    <property type="entry name" value="BCTRLSENSOR"/>
</dbReference>
<feature type="transmembrane region" description="Helical" evidence="5">
    <location>
        <begin position="205"/>
        <end position="227"/>
    </location>
</feature>
<keyword evidence="3" id="KW-0597">Phosphoprotein</keyword>